<accession>A0A1T1HCE1</accession>
<evidence type="ECO:0000313" key="1">
    <source>
        <dbReference type="EMBL" id="OOV87466.1"/>
    </source>
</evidence>
<keyword evidence="2" id="KW-1185">Reference proteome</keyword>
<dbReference type="Proteomes" id="UP000190064">
    <property type="component" value="Unassembled WGS sequence"/>
</dbReference>
<reference evidence="1" key="1">
    <citation type="submission" date="2017-02" db="EMBL/GenBank/DDBJ databases">
        <title>Draft Genome Sequence of the Salt Water Bacterium Oceanospirillum linum ATCC 11336.</title>
        <authorList>
            <person name="Trachtenberg A.M."/>
            <person name="Carney J.G."/>
            <person name="Linnane J.D."/>
            <person name="Rheaume B.A."/>
            <person name="Pitts N.L."/>
            <person name="Mykles D.L."/>
            <person name="Maclea K.S."/>
        </authorList>
    </citation>
    <scope>NUCLEOTIDE SEQUENCE [LARGE SCALE GENOMIC DNA]</scope>
    <source>
        <strain evidence="1">ATCC 11336</strain>
    </source>
</reference>
<dbReference type="RefSeq" id="WP_078318795.1">
    <property type="nucleotide sequence ID" value="NZ_FXTS01000002.1"/>
</dbReference>
<sequence length="80" mass="8831">MSPQQEAELFDRMFALEAYAMTLGAYLANNGHDPAHLTATLNAGLDRMIKTRSDMPAENESRIRDQFEKIVSSIAASSVN</sequence>
<protein>
    <submittedName>
        <fullName evidence="1">Uncharacterized protein</fullName>
    </submittedName>
</protein>
<organism evidence="1 2">
    <name type="scientific">Oceanospirillum linum</name>
    <dbReference type="NCBI Taxonomy" id="966"/>
    <lineage>
        <taxon>Bacteria</taxon>
        <taxon>Pseudomonadati</taxon>
        <taxon>Pseudomonadota</taxon>
        <taxon>Gammaproteobacteria</taxon>
        <taxon>Oceanospirillales</taxon>
        <taxon>Oceanospirillaceae</taxon>
        <taxon>Oceanospirillum</taxon>
    </lineage>
</organism>
<comment type="caution">
    <text evidence="1">The sequence shown here is derived from an EMBL/GenBank/DDBJ whole genome shotgun (WGS) entry which is preliminary data.</text>
</comment>
<dbReference type="AlphaFoldDB" id="A0A1T1HCE1"/>
<proteinExistence type="predicted"/>
<name>A0A1T1HCE1_OCELI</name>
<gene>
    <name evidence="1" type="ORF">BTA35_0205320</name>
</gene>
<evidence type="ECO:0000313" key="2">
    <source>
        <dbReference type="Proteomes" id="UP000190064"/>
    </source>
</evidence>
<dbReference type="EMBL" id="MTSD02000002">
    <property type="protein sequence ID" value="OOV87466.1"/>
    <property type="molecule type" value="Genomic_DNA"/>
</dbReference>